<evidence type="ECO:0000313" key="2">
    <source>
        <dbReference type="EMBL" id="VDL70017.1"/>
    </source>
</evidence>
<protein>
    <submittedName>
        <fullName evidence="4">Regulator of G-protein signaling rgs-5 (inferred by orthology to a C. elegans protein)</fullName>
    </submittedName>
</protein>
<gene>
    <name evidence="2" type="ORF">NBR_LOCUS6428</name>
</gene>
<evidence type="ECO:0000259" key="1">
    <source>
        <dbReference type="PROSITE" id="PS50132"/>
    </source>
</evidence>
<dbReference type="PROSITE" id="PS50132">
    <property type="entry name" value="RGS"/>
    <property type="match status" value="2"/>
</dbReference>
<dbReference type="AlphaFoldDB" id="A0A0N4XUM6"/>
<dbReference type="SUPFAM" id="SSF48097">
    <property type="entry name" value="Regulator of G-protein signaling, RGS"/>
    <property type="match status" value="2"/>
</dbReference>
<dbReference type="InterPro" id="IPR052246">
    <property type="entry name" value="Cell_Polariz_PKAAnc"/>
</dbReference>
<dbReference type="Pfam" id="PF00615">
    <property type="entry name" value="RGS"/>
    <property type="match status" value="2"/>
</dbReference>
<dbReference type="Proteomes" id="UP000271162">
    <property type="component" value="Unassembled WGS sequence"/>
</dbReference>
<dbReference type="InterPro" id="IPR044926">
    <property type="entry name" value="RGS_subdomain_2"/>
</dbReference>
<dbReference type="EMBL" id="UYSL01019800">
    <property type="protein sequence ID" value="VDL70017.1"/>
    <property type="molecule type" value="Genomic_DNA"/>
</dbReference>
<dbReference type="GO" id="GO:0008104">
    <property type="term" value="P:intracellular protein localization"/>
    <property type="evidence" value="ECO:0007669"/>
    <property type="project" value="TreeGrafter"/>
</dbReference>
<sequence>MYNRRASNGLDRVVIPDYLCPPQEMDMSLKDRTIAIRQSCTLAQNIDALLRDSWGMAFFKQFLESCDKINLVNFWSHVDGFKASFGRECSGPAEKAEKSLALLDAQNIYSKYIDTYSASTISLPKKISERVFDNLTEDNISPDIFDEAKNFIHSLFELRYFDDFESSVFYKKYQFHVFSQCCSLEDILYFVDDRHDHDCLQFLIACNTFELNYDSLLDEESVEDAMSIYDKYFSMQALSPIDIGDALRRSMESEICSVDGRPSRTSFSTAKQFCFLRIRERYIEKFIASPGYLNYLLELEADVRNAIELPKPDRERKCAGSSSSDSQPFLFDRHFDGVESRRNLAEVDCMGRYHVLYDDSLSQDKTTPSRIRQTLRKYLDKTTLKEEEVAVEVARTIIADVHSMVEAGRR</sequence>
<dbReference type="GO" id="GO:0005886">
    <property type="term" value="C:plasma membrane"/>
    <property type="evidence" value="ECO:0007669"/>
    <property type="project" value="TreeGrafter"/>
</dbReference>
<dbReference type="PANTHER" id="PTHR13155:SF1">
    <property type="entry name" value="A-KINASE ANCHOR PROTEIN 10, MITOCHONDRIAL"/>
    <property type="match status" value="1"/>
</dbReference>
<feature type="domain" description="RGS" evidence="1">
    <location>
        <begin position="190"/>
        <end position="296"/>
    </location>
</feature>
<dbReference type="InterPro" id="IPR036305">
    <property type="entry name" value="RGS_sf"/>
</dbReference>
<dbReference type="Gene3D" id="1.10.167.10">
    <property type="entry name" value="Regulator of G-protein Signalling 4, domain 2"/>
    <property type="match status" value="2"/>
</dbReference>
<evidence type="ECO:0000313" key="3">
    <source>
        <dbReference type="Proteomes" id="UP000271162"/>
    </source>
</evidence>
<reference evidence="2 3" key="2">
    <citation type="submission" date="2018-11" db="EMBL/GenBank/DDBJ databases">
        <authorList>
            <consortium name="Pathogen Informatics"/>
        </authorList>
    </citation>
    <scope>NUCLEOTIDE SEQUENCE [LARGE SCALE GENOMIC DNA]</scope>
</reference>
<dbReference type="InterPro" id="IPR016137">
    <property type="entry name" value="RGS"/>
</dbReference>
<proteinExistence type="predicted"/>
<dbReference type="SMART" id="SM00315">
    <property type="entry name" value="RGS"/>
    <property type="match status" value="2"/>
</dbReference>
<evidence type="ECO:0000313" key="4">
    <source>
        <dbReference type="WBParaSite" id="NBR_0000642701-mRNA-1"/>
    </source>
</evidence>
<keyword evidence="3" id="KW-1185">Reference proteome</keyword>
<dbReference type="CDD" id="cd07440">
    <property type="entry name" value="RGS"/>
    <property type="match status" value="1"/>
</dbReference>
<dbReference type="OMA" id="KYISMQA"/>
<organism evidence="4">
    <name type="scientific">Nippostrongylus brasiliensis</name>
    <name type="common">Rat hookworm</name>
    <dbReference type="NCBI Taxonomy" id="27835"/>
    <lineage>
        <taxon>Eukaryota</taxon>
        <taxon>Metazoa</taxon>
        <taxon>Ecdysozoa</taxon>
        <taxon>Nematoda</taxon>
        <taxon>Chromadorea</taxon>
        <taxon>Rhabditida</taxon>
        <taxon>Rhabditina</taxon>
        <taxon>Rhabditomorpha</taxon>
        <taxon>Strongyloidea</taxon>
        <taxon>Heligmosomidae</taxon>
        <taxon>Nippostrongylus</taxon>
    </lineage>
</organism>
<dbReference type="PANTHER" id="PTHR13155">
    <property type="entry name" value="A-KINASE ANCHOR PROTEINS"/>
    <property type="match status" value="1"/>
</dbReference>
<dbReference type="GO" id="GO:0005739">
    <property type="term" value="C:mitochondrion"/>
    <property type="evidence" value="ECO:0007669"/>
    <property type="project" value="TreeGrafter"/>
</dbReference>
<name>A0A0N4XUM6_NIPBR</name>
<accession>A0A0N4XUM6</accession>
<reference evidence="4" key="1">
    <citation type="submission" date="2016-04" db="UniProtKB">
        <authorList>
            <consortium name="WormBaseParasite"/>
        </authorList>
    </citation>
    <scope>IDENTIFICATION</scope>
</reference>
<feature type="domain" description="RGS" evidence="1">
    <location>
        <begin position="45"/>
        <end position="174"/>
    </location>
</feature>
<dbReference type="WBParaSite" id="NBR_0000642701-mRNA-1">
    <property type="protein sequence ID" value="NBR_0000642701-mRNA-1"/>
    <property type="gene ID" value="NBR_0000642701"/>
</dbReference>
<dbReference type="STRING" id="27835.A0A0N4XUM6"/>